<accession>A0ABX1VSI4</accession>
<proteinExistence type="predicted"/>
<dbReference type="InterPro" id="IPR003675">
    <property type="entry name" value="Rce1/LyrA-like_dom"/>
</dbReference>
<feature type="transmembrane region" description="Helical" evidence="1">
    <location>
        <begin position="81"/>
        <end position="99"/>
    </location>
</feature>
<evidence type="ECO:0000259" key="2">
    <source>
        <dbReference type="Pfam" id="PF02517"/>
    </source>
</evidence>
<evidence type="ECO:0000313" key="3">
    <source>
        <dbReference type="EMBL" id="NNJ30975.1"/>
    </source>
</evidence>
<feature type="transmembrane region" description="Helical" evidence="1">
    <location>
        <begin position="165"/>
        <end position="185"/>
    </location>
</feature>
<protein>
    <submittedName>
        <fullName evidence="3">CPBP family intramembrane metalloprotease</fullName>
    </submittedName>
</protein>
<feature type="transmembrane region" description="Helical" evidence="1">
    <location>
        <begin position="12"/>
        <end position="31"/>
    </location>
</feature>
<sequence>MKAMSQKQRMLIVSAPFLCISMLLLIPYLTVKMGKTAGYVTGFCIYWFLFCLPVSAYCSGGFIRLKEIYRQKSNITAGMKTIYYFLALVPCIATFFAVFKNIAPIAGFQVFILALVFGMINGTLEEMFWRGIFNKIFNDHLIWAYFYPSLFFGMWHIALYSAKGIVYQGGGSSLVGGSLFMGLLWGLTAYKTKSVKIVTAAHIITNFFAFTGLIYQNWFM</sequence>
<keyword evidence="3" id="KW-0482">Metalloprotease</keyword>
<keyword evidence="3" id="KW-0645">Protease</keyword>
<keyword evidence="1" id="KW-0812">Transmembrane</keyword>
<feature type="transmembrane region" description="Helical" evidence="1">
    <location>
        <begin position="37"/>
        <end position="60"/>
    </location>
</feature>
<reference evidence="3 4" key="1">
    <citation type="submission" date="2020-03" db="EMBL/GenBank/DDBJ databases">
        <title>Genome Sequence of industrial isolate, B5A.</title>
        <authorList>
            <person name="Sharma S."/>
            <person name="Patil P.B."/>
            <person name="Korpole S."/>
        </authorList>
    </citation>
    <scope>NUCLEOTIDE SEQUENCE [LARGE SCALE GENOMIC DNA]</scope>
    <source>
        <strain evidence="3 4">PI-S10-B5A</strain>
    </source>
</reference>
<evidence type="ECO:0000256" key="1">
    <source>
        <dbReference type="SAM" id="Phobius"/>
    </source>
</evidence>
<organism evidence="3 4">
    <name type="scientific">Lacrimispora defluvii</name>
    <dbReference type="NCBI Taxonomy" id="2719233"/>
    <lineage>
        <taxon>Bacteria</taxon>
        <taxon>Bacillati</taxon>
        <taxon>Bacillota</taxon>
        <taxon>Clostridia</taxon>
        <taxon>Lachnospirales</taxon>
        <taxon>Lachnospiraceae</taxon>
        <taxon>Lacrimispora</taxon>
    </lineage>
</organism>
<keyword evidence="3" id="KW-0378">Hydrolase</keyword>
<name>A0ABX1VSI4_9FIRM</name>
<dbReference type="Pfam" id="PF02517">
    <property type="entry name" value="Rce1-like"/>
    <property type="match status" value="1"/>
</dbReference>
<gene>
    <name evidence="3" type="ORF">G9470_14385</name>
</gene>
<keyword evidence="1" id="KW-1133">Transmembrane helix</keyword>
<dbReference type="RefSeq" id="WP_170822155.1">
    <property type="nucleotide sequence ID" value="NZ_JAAOXG010000027.1"/>
</dbReference>
<feature type="transmembrane region" description="Helical" evidence="1">
    <location>
        <begin position="105"/>
        <end position="124"/>
    </location>
</feature>
<feature type="transmembrane region" description="Helical" evidence="1">
    <location>
        <begin position="197"/>
        <end position="218"/>
    </location>
</feature>
<feature type="domain" description="CAAX prenyl protease 2/Lysostaphin resistance protein A-like" evidence="2">
    <location>
        <begin position="110"/>
        <end position="208"/>
    </location>
</feature>
<dbReference type="GO" id="GO:0008237">
    <property type="term" value="F:metallopeptidase activity"/>
    <property type="evidence" value="ECO:0007669"/>
    <property type="project" value="UniProtKB-KW"/>
</dbReference>
<feature type="transmembrane region" description="Helical" evidence="1">
    <location>
        <begin position="136"/>
        <end position="159"/>
    </location>
</feature>
<dbReference type="EMBL" id="JAAOXG010000027">
    <property type="protein sequence ID" value="NNJ30975.1"/>
    <property type="molecule type" value="Genomic_DNA"/>
</dbReference>
<evidence type="ECO:0000313" key="4">
    <source>
        <dbReference type="Proteomes" id="UP000539052"/>
    </source>
</evidence>
<comment type="caution">
    <text evidence="3">The sequence shown here is derived from an EMBL/GenBank/DDBJ whole genome shotgun (WGS) entry which is preliminary data.</text>
</comment>
<keyword evidence="4" id="KW-1185">Reference proteome</keyword>
<dbReference type="Proteomes" id="UP000539052">
    <property type="component" value="Unassembled WGS sequence"/>
</dbReference>
<keyword evidence="1" id="KW-0472">Membrane</keyword>